<evidence type="ECO:0000256" key="3">
    <source>
        <dbReference type="ARBA" id="ARBA00022989"/>
    </source>
</evidence>
<dbReference type="GO" id="GO:0044781">
    <property type="term" value="P:bacterial-type flagellum organization"/>
    <property type="evidence" value="ECO:0007669"/>
    <property type="project" value="UniProtKB-UniRule"/>
</dbReference>
<evidence type="ECO:0000256" key="4">
    <source>
        <dbReference type="ARBA" id="ARBA00023136"/>
    </source>
</evidence>
<evidence type="ECO:0000256" key="5">
    <source>
        <dbReference type="RuleBase" id="RU362064"/>
    </source>
</evidence>
<feature type="transmembrane region" description="Helical" evidence="5">
    <location>
        <begin position="14"/>
        <end position="32"/>
    </location>
</feature>
<comment type="similarity">
    <text evidence="5">Belongs to the FliO/MopB family.</text>
</comment>
<evidence type="ECO:0000313" key="6">
    <source>
        <dbReference type="EMBL" id="BAC24197.1"/>
    </source>
</evidence>
<comment type="subcellular location">
    <subcellularLocation>
        <location evidence="5">Cell membrane</location>
    </subcellularLocation>
    <subcellularLocation>
        <location evidence="5">Bacterial flagellum basal body</location>
    </subcellularLocation>
</comment>
<dbReference type="AlphaFoldDB" id="Q8D3F0"/>
<keyword evidence="7" id="KW-1185">Reference proteome</keyword>
<evidence type="ECO:0000313" key="7">
    <source>
        <dbReference type="Proteomes" id="UP000000562"/>
    </source>
</evidence>
<dbReference type="KEGG" id="wbr:fliO"/>
<dbReference type="OrthoDB" id="6897726at2"/>
<dbReference type="EMBL" id="BA000021">
    <property type="protein sequence ID" value="BAC24197.1"/>
    <property type="molecule type" value="Genomic_DNA"/>
</dbReference>
<dbReference type="Proteomes" id="UP000000562">
    <property type="component" value="Chromosome"/>
</dbReference>
<protein>
    <recommendedName>
        <fullName evidence="5">Flagellar protein</fullName>
    </recommendedName>
</protein>
<reference evidence="6 7" key="1">
    <citation type="journal article" date="2002" name="Nat. Genet.">
        <title>Genome sequence of the endocellular obligate symbiont of tsetse flies, Wigglesworthia glossinidia.</title>
        <authorList>
            <person name="Akman L."/>
            <person name="Yamashita A."/>
            <person name="Watanabe H."/>
            <person name="Oshima K."/>
            <person name="Shiba T."/>
            <person name="Hattori M."/>
            <person name="Aksoy S."/>
        </authorList>
    </citation>
    <scope>NUCLEOTIDE SEQUENCE [LARGE SCALE GENOMIC DNA]</scope>
</reference>
<gene>
    <name evidence="6" type="primary">fliO</name>
</gene>
<dbReference type="NCBIfam" id="TIGR03500">
    <property type="entry name" value="FliO_TIGR"/>
    <property type="match status" value="1"/>
</dbReference>
<keyword evidence="3 5" id="KW-1133">Transmembrane helix</keyword>
<dbReference type="STRING" id="36870.gene:10368529"/>
<evidence type="ECO:0000256" key="1">
    <source>
        <dbReference type="ARBA" id="ARBA00022475"/>
    </source>
</evidence>
<dbReference type="GO" id="GO:0005886">
    <property type="term" value="C:plasma membrane"/>
    <property type="evidence" value="ECO:0007669"/>
    <property type="project" value="UniProtKB-SubCell"/>
</dbReference>
<dbReference type="HOGENOM" id="CLU_2182898_0_0_6"/>
<keyword evidence="1 5" id="KW-1003">Cell membrane</keyword>
<keyword evidence="2 5" id="KW-0812">Transmembrane</keyword>
<keyword evidence="5" id="KW-0975">Bacterial flagellum</keyword>
<name>Q8D3F0_WIGBR</name>
<proteinExistence type="inferred from homology"/>
<accession>Q8D3F0</accession>
<keyword evidence="4 5" id="KW-0472">Membrane</keyword>
<dbReference type="GO" id="GO:0009425">
    <property type="term" value="C:bacterial-type flagellum basal body"/>
    <property type="evidence" value="ECO:0007669"/>
    <property type="project" value="UniProtKB-SubCell"/>
</dbReference>
<organism evidence="6 7">
    <name type="scientific">Wigglesworthia glossinidia brevipalpis</name>
    <dbReference type="NCBI Taxonomy" id="36870"/>
    <lineage>
        <taxon>Bacteria</taxon>
        <taxon>Pseudomonadati</taxon>
        <taxon>Pseudomonadota</taxon>
        <taxon>Gammaproteobacteria</taxon>
        <taxon>Enterobacterales</taxon>
        <taxon>Erwiniaceae</taxon>
        <taxon>Wigglesworthia</taxon>
    </lineage>
</organism>
<sequence>MIENYIFKNFSEKFSNITVILILFFCIIYFLIKLIKHFGFLKKFNNKIPLIEIKNSLILGDKGKIIVVQVGQDCILLGITPNHINYLCTLSNLKDKNIKIKSNNIKNVI</sequence>
<evidence type="ECO:0000256" key="2">
    <source>
        <dbReference type="ARBA" id="ARBA00022692"/>
    </source>
</evidence>
<dbReference type="eggNOG" id="COG3190">
    <property type="taxonomic scope" value="Bacteria"/>
</dbReference>
<dbReference type="Pfam" id="PF04347">
    <property type="entry name" value="FliO"/>
    <property type="match status" value="1"/>
</dbReference>
<dbReference type="InterPro" id="IPR022781">
    <property type="entry name" value="Flagellar_biosynth_FliO"/>
</dbReference>